<name>A0A418MBU7_9BACT</name>
<sequence>MKQRLPLVALVVAASFTLPDIDSARLNQIQVIGSHNSYKQAIDPALFALLTRTDSVERRPSRFKAIEYSHISLSEQLNLGLQNLEIDVYADTKGGKYAHPKGLALAKGQKPYDPDGVMNAPGFKVLHIQDIDFRSNCLTFAACLDELKRWSAAHPNHYPVFITMNAKDDKIDQPGFTVPEPFTARVYDQLDSTILAGLGRGKLITPDDVRGRSETLEKAVLAGNWPMVKAARGKFMFVLDESETKRAAYIAGHPSLKGRVLFTNAEPGTPEAAFLILNDPIADGAKIRELVKKGYLVRTRADADTREARLNDTRKFEAACASGAQIITTDYYAKSTHFPSDYVVSFNGGTYLRLNPFLR</sequence>
<gene>
    <name evidence="1" type="ORF">DYU11_12880</name>
</gene>
<dbReference type="Pfam" id="PF16670">
    <property type="entry name" value="PI-PLC-C1"/>
    <property type="match status" value="1"/>
</dbReference>
<organism evidence="1 2">
    <name type="scientific">Fibrisoma montanum</name>
    <dbReference type="NCBI Taxonomy" id="2305895"/>
    <lineage>
        <taxon>Bacteria</taxon>
        <taxon>Pseudomonadati</taxon>
        <taxon>Bacteroidota</taxon>
        <taxon>Cytophagia</taxon>
        <taxon>Cytophagales</taxon>
        <taxon>Spirosomataceae</taxon>
        <taxon>Fibrisoma</taxon>
    </lineage>
</organism>
<evidence type="ECO:0008006" key="3">
    <source>
        <dbReference type="Google" id="ProtNLM"/>
    </source>
</evidence>
<keyword evidence="2" id="KW-1185">Reference proteome</keyword>
<dbReference type="Proteomes" id="UP000283523">
    <property type="component" value="Unassembled WGS sequence"/>
</dbReference>
<dbReference type="InterPro" id="IPR032075">
    <property type="entry name" value="PI-PLC-C1"/>
</dbReference>
<dbReference type="InterPro" id="IPR017946">
    <property type="entry name" value="PLC-like_Pdiesterase_TIM-brl"/>
</dbReference>
<dbReference type="GO" id="GO:0008081">
    <property type="term" value="F:phosphoric diester hydrolase activity"/>
    <property type="evidence" value="ECO:0007669"/>
    <property type="project" value="InterPro"/>
</dbReference>
<dbReference type="Gene3D" id="3.20.20.190">
    <property type="entry name" value="Phosphatidylinositol (PI) phosphodiesterase"/>
    <property type="match status" value="1"/>
</dbReference>
<dbReference type="RefSeq" id="WP_119668069.1">
    <property type="nucleotide sequence ID" value="NZ_QXED01000003.1"/>
</dbReference>
<evidence type="ECO:0000313" key="2">
    <source>
        <dbReference type="Proteomes" id="UP000283523"/>
    </source>
</evidence>
<reference evidence="1 2" key="1">
    <citation type="submission" date="2018-08" db="EMBL/GenBank/DDBJ databases">
        <title>Fibrisoma montanum sp. nov., isolated from Danxia mountain soil.</title>
        <authorList>
            <person name="Huang Y."/>
        </authorList>
    </citation>
    <scope>NUCLEOTIDE SEQUENCE [LARGE SCALE GENOMIC DNA]</scope>
    <source>
        <strain evidence="1 2">HYT19</strain>
    </source>
</reference>
<dbReference type="AlphaFoldDB" id="A0A418MBU7"/>
<dbReference type="SUPFAM" id="SSF51695">
    <property type="entry name" value="PLC-like phosphodiesterases"/>
    <property type="match status" value="1"/>
</dbReference>
<comment type="caution">
    <text evidence="1">The sequence shown here is derived from an EMBL/GenBank/DDBJ whole genome shotgun (WGS) entry which is preliminary data.</text>
</comment>
<dbReference type="CDD" id="cd08589">
    <property type="entry name" value="PI-PLCc_SaPLC1_like"/>
    <property type="match status" value="1"/>
</dbReference>
<evidence type="ECO:0000313" key="1">
    <source>
        <dbReference type="EMBL" id="RIV23853.1"/>
    </source>
</evidence>
<dbReference type="GO" id="GO:0006629">
    <property type="term" value="P:lipid metabolic process"/>
    <property type="evidence" value="ECO:0007669"/>
    <property type="project" value="InterPro"/>
</dbReference>
<protein>
    <recommendedName>
        <fullName evidence="3">Calcium-dependent phosphoinositide phospholipase C</fullName>
    </recommendedName>
</protein>
<dbReference type="OrthoDB" id="195526at2"/>
<accession>A0A418MBU7</accession>
<dbReference type="EMBL" id="QXED01000003">
    <property type="protein sequence ID" value="RIV23853.1"/>
    <property type="molecule type" value="Genomic_DNA"/>
</dbReference>
<proteinExistence type="predicted"/>